<dbReference type="AlphaFoldDB" id="A0A9P8ZWE1"/>
<dbReference type="GeneID" id="70134848"/>
<gene>
    <name evidence="1" type="ORF">BKA67DRAFT_647412</name>
</gene>
<proteinExistence type="predicted"/>
<organism evidence="1 2">
    <name type="scientific">Truncatella angustata</name>
    <dbReference type="NCBI Taxonomy" id="152316"/>
    <lineage>
        <taxon>Eukaryota</taxon>
        <taxon>Fungi</taxon>
        <taxon>Dikarya</taxon>
        <taxon>Ascomycota</taxon>
        <taxon>Pezizomycotina</taxon>
        <taxon>Sordariomycetes</taxon>
        <taxon>Xylariomycetidae</taxon>
        <taxon>Amphisphaeriales</taxon>
        <taxon>Sporocadaceae</taxon>
        <taxon>Truncatella</taxon>
    </lineage>
</organism>
<dbReference type="EMBL" id="JAGPXC010000005">
    <property type="protein sequence ID" value="KAH6653595.1"/>
    <property type="molecule type" value="Genomic_DNA"/>
</dbReference>
<name>A0A9P8ZWE1_9PEZI</name>
<evidence type="ECO:0000313" key="2">
    <source>
        <dbReference type="Proteomes" id="UP000758603"/>
    </source>
</evidence>
<accession>A0A9P8ZWE1</accession>
<keyword evidence="2" id="KW-1185">Reference proteome</keyword>
<reference evidence="1" key="1">
    <citation type="journal article" date="2021" name="Nat. Commun.">
        <title>Genetic determinants of endophytism in the Arabidopsis root mycobiome.</title>
        <authorList>
            <person name="Mesny F."/>
            <person name="Miyauchi S."/>
            <person name="Thiergart T."/>
            <person name="Pickel B."/>
            <person name="Atanasova L."/>
            <person name="Karlsson M."/>
            <person name="Huettel B."/>
            <person name="Barry K.W."/>
            <person name="Haridas S."/>
            <person name="Chen C."/>
            <person name="Bauer D."/>
            <person name="Andreopoulos W."/>
            <person name="Pangilinan J."/>
            <person name="LaButti K."/>
            <person name="Riley R."/>
            <person name="Lipzen A."/>
            <person name="Clum A."/>
            <person name="Drula E."/>
            <person name="Henrissat B."/>
            <person name="Kohler A."/>
            <person name="Grigoriev I.V."/>
            <person name="Martin F.M."/>
            <person name="Hacquard S."/>
        </authorList>
    </citation>
    <scope>NUCLEOTIDE SEQUENCE</scope>
    <source>
        <strain evidence="1">MPI-SDFR-AT-0073</strain>
    </source>
</reference>
<comment type="caution">
    <text evidence="1">The sequence shown here is derived from an EMBL/GenBank/DDBJ whole genome shotgun (WGS) entry which is preliminary data.</text>
</comment>
<dbReference type="RefSeq" id="XP_045957872.1">
    <property type="nucleotide sequence ID" value="XM_046105957.1"/>
</dbReference>
<evidence type="ECO:0000313" key="1">
    <source>
        <dbReference type="EMBL" id="KAH6653595.1"/>
    </source>
</evidence>
<protein>
    <submittedName>
        <fullName evidence="1">Uncharacterized protein</fullName>
    </submittedName>
</protein>
<sequence length="161" mass="18256">MHHGGSKFCTGRYACISLELMSLQLTHSFIISYRLICRCIRFGTTSSTRRISAPSARRVNLVPLRLNPTAACLLLFIRRNTTTPNVSHYYLWFSGGEASKVREQSCFTKLDAQQTRTGLGVLKCTLYNYGLCPQWEGVWKWFIKNVNGVPTAARRDKTIST</sequence>
<dbReference type="Proteomes" id="UP000758603">
    <property type="component" value="Unassembled WGS sequence"/>
</dbReference>